<evidence type="ECO:0000313" key="2">
    <source>
        <dbReference type="Proteomes" id="UP000324222"/>
    </source>
</evidence>
<keyword evidence="2" id="KW-1185">Reference proteome</keyword>
<organism evidence="1 2">
    <name type="scientific">Portunus trituberculatus</name>
    <name type="common">Swimming crab</name>
    <name type="synonym">Neptunus trituberculatus</name>
    <dbReference type="NCBI Taxonomy" id="210409"/>
    <lineage>
        <taxon>Eukaryota</taxon>
        <taxon>Metazoa</taxon>
        <taxon>Ecdysozoa</taxon>
        <taxon>Arthropoda</taxon>
        <taxon>Crustacea</taxon>
        <taxon>Multicrustacea</taxon>
        <taxon>Malacostraca</taxon>
        <taxon>Eumalacostraca</taxon>
        <taxon>Eucarida</taxon>
        <taxon>Decapoda</taxon>
        <taxon>Pleocyemata</taxon>
        <taxon>Brachyura</taxon>
        <taxon>Eubrachyura</taxon>
        <taxon>Portunoidea</taxon>
        <taxon>Portunidae</taxon>
        <taxon>Portuninae</taxon>
        <taxon>Portunus</taxon>
    </lineage>
</organism>
<dbReference type="AlphaFoldDB" id="A0A5B7GG96"/>
<proteinExistence type="predicted"/>
<gene>
    <name evidence="1" type="ORF">E2C01_051954</name>
</gene>
<name>A0A5B7GG96_PORTR</name>
<accession>A0A5B7GG96</accession>
<dbReference type="EMBL" id="VSRR010015230">
    <property type="protein sequence ID" value="MPC57962.1"/>
    <property type="molecule type" value="Genomic_DNA"/>
</dbReference>
<reference evidence="1 2" key="1">
    <citation type="submission" date="2019-05" db="EMBL/GenBank/DDBJ databases">
        <title>Another draft genome of Portunus trituberculatus and its Hox gene families provides insights of decapod evolution.</title>
        <authorList>
            <person name="Jeong J.-H."/>
            <person name="Song I."/>
            <person name="Kim S."/>
            <person name="Choi T."/>
            <person name="Kim D."/>
            <person name="Ryu S."/>
            <person name="Kim W."/>
        </authorList>
    </citation>
    <scope>NUCLEOTIDE SEQUENCE [LARGE SCALE GENOMIC DNA]</scope>
    <source>
        <tissue evidence="1">Muscle</tissue>
    </source>
</reference>
<comment type="caution">
    <text evidence="1">The sequence shown here is derived from an EMBL/GenBank/DDBJ whole genome shotgun (WGS) entry which is preliminary data.</text>
</comment>
<evidence type="ECO:0000313" key="1">
    <source>
        <dbReference type="EMBL" id="MPC57962.1"/>
    </source>
</evidence>
<dbReference type="Proteomes" id="UP000324222">
    <property type="component" value="Unassembled WGS sequence"/>
</dbReference>
<sequence length="122" mass="14107">MAWELVTYSLPNGTLESSSDKMMKARQMQPYNEIHSDESEQKRFPIKVPKVSVARYYLTPSSTTLYCPTADRNEWRRLGGRLCPAVGPWRLTMMKFLYACLTCKGKTRINCEHSADVCYRSQ</sequence>
<protein>
    <submittedName>
        <fullName evidence="1">Uncharacterized protein</fullName>
    </submittedName>
</protein>